<dbReference type="AlphaFoldDB" id="A0A1J1IZ96"/>
<reference evidence="1 2" key="1">
    <citation type="submission" date="2015-04" db="EMBL/GenBank/DDBJ databases">
        <authorList>
            <person name="Syromyatnikov M.Y."/>
            <person name="Popov V.N."/>
        </authorList>
    </citation>
    <scope>NUCLEOTIDE SEQUENCE [LARGE SCALE GENOMIC DNA]</scope>
</reference>
<accession>A0A1J1IZ96</accession>
<proteinExistence type="predicted"/>
<protein>
    <submittedName>
        <fullName evidence="1">CLUMA_CG018431, isoform A</fullName>
    </submittedName>
</protein>
<name>A0A1J1IZ96_9DIPT</name>
<gene>
    <name evidence="1" type="ORF">CLUMA_CG018431</name>
</gene>
<dbReference type="Proteomes" id="UP000183832">
    <property type="component" value="Unassembled WGS sequence"/>
</dbReference>
<evidence type="ECO:0000313" key="2">
    <source>
        <dbReference type="Proteomes" id="UP000183832"/>
    </source>
</evidence>
<sequence length="67" mass="7790">MQLKCSRINLQYSLERRLQTFSQALSVGDLIYLSSHIQVHEPAVFFNYLKLKDYGTHCKTQAAQEDL</sequence>
<keyword evidence="2" id="KW-1185">Reference proteome</keyword>
<organism evidence="1 2">
    <name type="scientific">Clunio marinus</name>
    <dbReference type="NCBI Taxonomy" id="568069"/>
    <lineage>
        <taxon>Eukaryota</taxon>
        <taxon>Metazoa</taxon>
        <taxon>Ecdysozoa</taxon>
        <taxon>Arthropoda</taxon>
        <taxon>Hexapoda</taxon>
        <taxon>Insecta</taxon>
        <taxon>Pterygota</taxon>
        <taxon>Neoptera</taxon>
        <taxon>Endopterygota</taxon>
        <taxon>Diptera</taxon>
        <taxon>Nematocera</taxon>
        <taxon>Chironomoidea</taxon>
        <taxon>Chironomidae</taxon>
        <taxon>Clunio</taxon>
    </lineage>
</organism>
<evidence type="ECO:0000313" key="1">
    <source>
        <dbReference type="EMBL" id="CRL05416.1"/>
    </source>
</evidence>
<dbReference type="EMBL" id="CVRI01000064">
    <property type="protein sequence ID" value="CRL05416.1"/>
    <property type="molecule type" value="Genomic_DNA"/>
</dbReference>